<keyword evidence="3" id="KW-1185">Reference proteome</keyword>
<feature type="region of interest" description="Disordered" evidence="1">
    <location>
        <begin position="220"/>
        <end position="269"/>
    </location>
</feature>
<feature type="compositionally biased region" description="Polar residues" evidence="1">
    <location>
        <begin position="140"/>
        <end position="162"/>
    </location>
</feature>
<feature type="region of interest" description="Disordered" evidence="1">
    <location>
        <begin position="140"/>
        <end position="170"/>
    </location>
</feature>
<comment type="caution">
    <text evidence="2">The sequence shown here is derived from an EMBL/GenBank/DDBJ whole genome shotgun (WGS) entry which is preliminary data.</text>
</comment>
<dbReference type="AlphaFoldDB" id="A0A9P6KGJ5"/>
<accession>A0A9P6KGJ5</accession>
<dbReference type="Proteomes" id="UP000780801">
    <property type="component" value="Unassembled WGS sequence"/>
</dbReference>
<dbReference type="EMBL" id="JAABOA010000500">
    <property type="protein sequence ID" value="KAF9584108.1"/>
    <property type="molecule type" value="Genomic_DNA"/>
</dbReference>
<feature type="compositionally biased region" description="Basic residues" evidence="1">
    <location>
        <begin position="248"/>
        <end position="257"/>
    </location>
</feature>
<protein>
    <submittedName>
        <fullName evidence="2">Uncharacterized protein</fullName>
    </submittedName>
</protein>
<evidence type="ECO:0000256" key="1">
    <source>
        <dbReference type="SAM" id="MobiDB-lite"/>
    </source>
</evidence>
<gene>
    <name evidence="2" type="ORF">BGW38_007567</name>
</gene>
<proteinExistence type="predicted"/>
<organism evidence="2 3">
    <name type="scientific">Lunasporangiospora selenospora</name>
    <dbReference type="NCBI Taxonomy" id="979761"/>
    <lineage>
        <taxon>Eukaryota</taxon>
        <taxon>Fungi</taxon>
        <taxon>Fungi incertae sedis</taxon>
        <taxon>Mucoromycota</taxon>
        <taxon>Mortierellomycotina</taxon>
        <taxon>Mortierellomycetes</taxon>
        <taxon>Mortierellales</taxon>
        <taxon>Mortierellaceae</taxon>
        <taxon>Lunasporangiospora</taxon>
    </lineage>
</organism>
<evidence type="ECO:0000313" key="2">
    <source>
        <dbReference type="EMBL" id="KAF9584108.1"/>
    </source>
</evidence>
<reference evidence="2" key="1">
    <citation type="journal article" date="2020" name="Fungal Divers.">
        <title>Resolving the Mortierellaceae phylogeny through synthesis of multi-gene phylogenetics and phylogenomics.</title>
        <authorList>
            <person name="Vandepol N."/>
            <person name="Liber J."/>
            <person name="Desiro A."/>
            <person name="Na H."/>
            <person name="Kennedy M."/>
            <person name="Barry K."/>
            <person name="Grigoriev I.V."/>
            <person name="Miller A.N."/>
            <person name="O'Donnell K."/>
            <person name="Stajich J.E."/>
            <person name="Bonito G."/>
        </authorList>
    </citation>
    <scope>NUCLEOTIDE SEQUENCE</scope>
    <source>
        <strain evidence="2">KOD1015</strain>
    </source>
</reference>
<evidence type="ECO:0000313" key="3">
    <source>
        <dbReference type="Proteomes" id="UP000780801"/>
    </source>
</evidence>
<sequence>MRIKPEIGDTVPRTLISNPTLAVQPSASTLAGQVRSSTQQPLDAAQSLQPKEAFKLVDDGSSSETKIATRRYFVMRCKGNALEEAMTQSILGLKSYEIHCRHGQEIVQAAGQHVLQLLAEMAPETSSVISSATTGAVSLSGHNSTPTISYSRNTPVQSNSRPSAAPTLVPQKRALSPTLGFELDTTGQRPISLKPRPQDIVSPAVMFEMHDNDFKMEASPELVPPPSAPKTNTTPMRFSLVPAELSKTQRKKQRKLARMAPLSFPKPKV</sequence>
<name>A0A9P6KGJ5_9FUNG</name>